<feature type="compositionally biased region" description="Low complexity" evidence="1">
    <location>
        <begin position="522"/>
        <end position="553"/>
    </location>
</feature>
<dbReference type="InterPro" id="IPR021840">
    <property type="entry name" value="DUF3433"/>
</dbReference>
<keyword evidence="2" id="KW-0812">Transmembrane</keyword>
<feature type="transmembrane region" description="Helical" evidence="2">
    <location>
        <begin position="623"/>
        <end position="641"/>
    </location>
</feature>
<dbReference type="Proteomes" id="UP001197093">
    <property type="component" value="Unassembled WGS sequence"/>
</dbReference>
<keyword evidence="4" id="KW-1185">Reference proteome</keyword>
<dbReference type="PANTHER" id="PTHR37544">
    <property type="entry name" value="SPRAY-RELATED"/>
    <property type="match status" value="1"/>
</dbReference>
<gene>
    <name evidence="3" type="ORF">NEMBOFW57_002908</name>
</gene>
<organism evidence="3 4">
    <name type="scientific">Staphylotrichum longicolle</name>
    <dbReference type="NCBI Taxonomy" id="669026"/>
    <lineage>
        <taxon>Eukaryota</taxon>
        <taxon>Fungi</taxon>
        <taxon>Dikarya</taxon>
        <taxon>Ascomycota</taxon>
        <taxon>Pezizomycotina</taxon>
        <taxon>Sordariomycetes</taxon>
        <taxon>Sordariomycetidae</taxon>
        <taxon>Sordariales</taxon>
        <taxon>Chaetomiaceae</taxon>
        <taxon>Staphylotrichum</taxon>
    </lineage>
</organism>
<feature type="transmembrane region" description="Helical" evidence="2">
    <location>
        <begin position="928"/>
        <end position="946"/>
    </location>
</feature>
<comment type="caution">
    <text evidence="3">The sequence shown here is derived from an EMBL/GenBank/DDBJ whole genome shotgun (WGS) entry which is preliminary data.</text>
</comment>
<evidence type="ECO:0000313" key="4">
    <source>
        <dbReference type="Proteomes" id="UP001197093"/>
    </source>
</evidence>
<feature type="transmembrane region" description="Helical" evidence="2">
    <location>
        <begin position="862"/>
        <end position="895"/>
    </location>
</feature>
<reference evidence="3" key="1">
    <citation type="submission" date="2023-02" db="EMBL/GenBank/DDBJ databases">
        <authorList>
            <person name="Palmer J.M."/>
        </authorList>
    </citation>
    <scope>NUCLEOTIDE SEQUENCE</scope>
    <source>
        <strain evidence="3">FW57</strain>
    </source>
</reference>
<feature type="region of interest" description="Disordered" evidence="1">
    <location>
        <begin position="515"/>
        <end position="553"/>
    </location>
</feature>
<evidence type="ECO:0000313" key="3">
    <source>
        <dbReference type="EMBL" id="KAG7292863.1"/>
    </source>
</evidence>
<dbReference type="AlphaFoldDB" id="A0AAD4I570"/>
<proteinExistence type="predicted"/>
<keyword evidence="2" id="KW-0472">Membrane</keyword>
<dbReference type="EMBL" id="JAHCVI010000001">
    <property type="protein sequence ID" value="KAG7292863.1"/>
    <property type="molecule type" value="Genomic_DNA"/>
</dbReference>
<dbReference type="Pfam" id="PF11915">
    <property type="entry name" value="DUF3433"/>
    <property type="match status" value="2"/>
</dbReference>
<evidence type="ECO:0000256" key="1">
    <source>
        <dbReference type="SAM" id="MobiDB-lite"/>
    </source>
</evidence>
<accession>A0AAD4I570</accession>
<evidence type="ECO:0000256" key="2">
    <source>
        <dbReference type="SAM" id="Phobius"/>
    </source>
</evidence>
<name>A0AAD4I570_9PEZI</name>
<feature type="transmembrane region" description="Helical" evidence="2">
    <location>
        <begin position="958"/>
        <end position="984"/>
    </location>
</feature>
<feature type="transmembrane region" description="Helical" evidence="2">
    <location>
        <begin position="648"/>
        <end position="665"/>
    </location>
</feature>
<evidence type="ECO:0008006" key="5">
    <source>
        <dbReference type="Google" id="ProtNLM"/>
    </source>
</evidence>
<protein>
    <recommendedName>
        <fullName evidence="5">Zonadhesin</fullName>
    </recommendedName>
</protein>
<dbReference type="PANTHER" id="PTHR37544:SF3">
    <property type="entry name" value="SPRAY"/>
    <property type="match status" value="1"/>
</dbReference>
<feature type="transmembrane region" description="Helical" evidence="2">
    <location>
        <begin position="696"/>
        <end position="717"/>
    </location>
</feature>
<feature type="transmembrane region" description="Helical" evidence="2">
    <location>
        <begin position="819"/>
        <end position="842"/>
    </location>
</feature>
<sequence length="1084" mass="113163">MNANRIGTYAASTTPLGSLSTTLVSSSTTSVSSSTRPASITSSASLPSGAQVVPISVSVSRFTTNVTVPVTVITYTTVFSSVETVVFTSDSTIASTFLSTVTTLKPTTFHSQFTANGTQGSMPVSTGTATQTTVITVTSSMTTQIVGVSTRTALGTVTATSTITGVVIPSVGEVTITYYSTILPAGDTGGGVLPVTQPPDPVKVTGVEVIEGGTVGIVQTQGPVVIAVSDEVQTVVVNQQVSTGVERVGGSVVTNIVVFTPTPGDSIQVVTNGATPVTVVNRPDPVTAVTVVDGVQRTIVETPPPQTVVRMEGGVVSTIFAGQLVTNTVVNNVGGTPVTRVVVTTPAGPPFLPISYTVVRDAGGGTLVTEVVTTTPTGAPGQPITLTAVDIVGGTPVTQVVVTTANAAFQAVSFTITTNVGGTPTVITVTPTPTTIVETINGTPVTRVTTPPVTSFTTTVGGTLTTQTVVTTPTGTEPLTVTFVSTSGGTLSTFTTTFPATTFLTTISGTVRTITSTPPPSTLISTRAPSTRTFTSTATPTTTATSSASRPATPRPTVISSVRVFGWTEADIFLGTFLPPLLGVALVIPLRIIDLNAKLYQPFQTLANPRVGSGGGAAGAETLLLQYTGLLAFVTPVLTLLQGHPVPFLTTLMVGCASFMVPLATEAVGLKLHGECYLNTASAGCGPALGVSPVPAHALVGLMGAVVVMLVLVVVFVGRWVTGLYANPWSIGGAASLARTRRGEGMKRAVKDKLYGLGYFQNEAGREEYGIVLMDEAGRGLHDDGGLMGDSESEMSDGPAKKAKWGGSNQRLPFMCLRYPWRIIFILFQLAILIFVIYYHAYYRGGIRDDGKLWLFLNSNTFGVRFVSAVIGVIIAFCWQSFFLSVSAMTPYLLLSLRTQPPGRSILFTPSTNPFSGVYSSVRHRQPFLFVVSLAAILSEFLPVILSNVPFNLAQTGTAATVCAVLSCIFLGFMLAVLGSSFFVRYPPMPVDPRCIAGLLWYVSKSAMLEDFEGVSRLEGKERERRVKEMGRRYFYGVLVGEGEGAGRRLGVDCDIGGAGEDGMGYQGAQGAQGHGMWDSNEQY</sequence>
<keyword evidence="2" id="KW-1133">Transmembrane helix</keyword>